<evidence type="ECO:0000256" key="3">
    <source>
        <dbReference type="ARBA" id="ARBA00022618"/>
    </source>
</evidence>
<dbReference type="Pfam" id="PF00581">
    <property type="entry name" value="Rhodanese"/>
    <property type="match status" value="1"/>
</dbReference>
<dbReference type="PANTHER" id="PTHR10828">
    <property type="entry name" value="M-PHASE INDUCER PHOSPHATASE DUAL SPECIFICITY PHOSPHATASE CDC25"/>
    <property type="match status" value="1"/>
</dbReference>
<feature type="domain" description="Rhodanese" evidence="11">
    <location>
        <begin position="236"/>
        <end position="339"/>
    </location>
</feature>
<evidence type="ECO:0000256" key="6">
    <source>
        <dbReference type="ARBA" id="ARBA00022912"/>
    </source>
</evidence>
<dbReference type="InterPro" id="IPR000751">
    <property type="entry name" value="MPI_Phosphatase"/>
</dbReference>
<comment type="similarity">
    <text evidence="1 10">Belongs to the MPI phosphatase family.</text>
</comment>
<evidence type="ECO:0000256" key="5">
    <source>
        <dbReference type="ARBA" id="ARBA00022801"/>
    </source>
</evidence>
<keyword evidence="5 10" id="KW-0378">Hydrolase</keyword>
<dbReference type="PROSITE" id="PS50206">
    <property type="entry name" value="RHODANESE_3"/>
    <property type="match status" value="1"/>
</dbReference>
<dbReference type="AlphaFoldDB" id="A0A1Y1XXF4"/>
<proteinExistence type="inferred from homology"/>
<dbReference type="OrthoDB" id="26523at2759"/>
<dbReference type="GO" id="GO:0005737">
    <property type="term" value="C:cytoplasm"/>
    <property type="evidence" value="ECO:0007669"/>
    <property type="project" value="TreeGrafter"/>
</dbReference>
<evidence type="ECO:0000313" key="12">
    <source>
        <dbReference type="EMBL" id="ORX90439.1"/>
    </source>
</evidence>
<dbReference type="FunFam" id="3.40.250.10:FF:000021">
    <property type="entry name" value="M-phase inducer phosphatase cdc-25.2"/>
    <property type="match status" value="1"/>
</dbReference>
<dbReference type="PRINTS" id="PR00716">
    <property type="entry name" value="MPIPHPHTASE"/>
</dbReference>
<comment type="catalytic activity">
    <reaction evidence="8 10">
        <text>O-phospho-L-tyrosyl-[protein] + H2O = L-tyrosyl-[protein] + phosphate</text>
        <dbReference type="Rhea" id="RHEA:10684"/>
        <dbReference type="Rhea" id="RHEA-COMP:10136"/>
        <dbReference type="Rhea" id="RHEA-COMP:20101"/>
        <dbReference type="ChEBI" id="CHEBI:15377"/>
        <dbReference type="ChEBI" id="CHEBI:43474"/>
        <dbReference type="ChEBI" id="CHEBI:46858"/>
        <dbReference type="ChEBI" id="CHEBI:61978"/>
        <dbReference type="EC" id="3.1.3.48"/>
    </reaction>
</comment>
<comment type="caution">
    <text evidence="12">The sequence shown here is derived from an EMBL/GenBank/DDBJ whole genome shotgun (WGS) entry which is preliminary data.</text>
</comment>
<dbReference type="GO" id="GO:0010971">
    <property type="term" value="P:positive regulation of G2/M transition of mitotic cell cycle"/>
    <property type="evidence" value="ECO:0007669"/>
    <property type="project" value="TreeGrafter"/>
</dbReference>
<protein>
    <recommendedName>
        <fullName evidence="9 10">M-phase inducer phosphatase</fullName>
        <ecNumber evidence="2 10">3.1.3.48</ecNumber>
    </recommendedName>
</protein>
<name>A0A1Y1XXF4_9FUNG</name>
<dbReference type="Proteomes" id="UP000193498">
    <property type="component" value="Unassembled WGS sequence"/>
</dbReference>
<dbReference type="STRING" id="1314790.A0A1Y1XXF4"/>
<sequence>MPAISSPVCIASPCNLPRKRLLSPDSACRRSPFIRNFHVPSPSSLAVDLNANLVLQASPITKTPRRCLLDSLRSSETPVSGSVNNGFMDDDDIFKCKSSGMELASPIMNMPPPSMSSLFCSPLARCPPKASPKFGLPCDFQLKRSSSFQMIEEEILSPVRQVSNIRAAHPPPKLRKMHSMYELEEEFIYGGSPKFQADDVHGESHILPCHTTKKDTLKRITPDTLCEVLGGKYNSSFDKLVVVDCRFPYEYEGGHIQDAINVNTKESLETFFRENTQVASNERTIIVFHCEYSSHRAPRMAHHLRSLDRELNAVNYPHLSYPELYVLEGGYRGFFAHTVGKPHCVPQNYVEMDDECHKTECKAQMAKFTKSFSQKLKNKSISWSRSNSF</sequence>
<evidence type="ECO:0000313" key="13">
    <source>
        <dbReference type="Proteomes" id="UP000193498"/>
    </source>
</evidence>
<dbReference type="EMBL" id="MCFE01000380">
    <property type="protein sequence ID" value="ORX90439.1"/>
    <property type="molecule type" value="Genomic_DNA"/>
</dbReference>
<dbReference type="Gene3D" id="3.40.250.10">
    <property type="entry name" value="Rhodanese-like domain"/>
    <property type="match status" value="1"/>
</dbReference>
<keyword evidence="13" id="KW-1185">Reference proteome</keyword>
<keyword evidence="4 10" id="KW-0498">Mitosis</keyword>
<dbReference type="PANTHER" id="PTHR10828:SF17">
    <property type="entry name" value="PROTEIN-TYROSINE-PHOSPHATASE"/>
    <property type="match status" value="1"/>
</dbReference>
<evidence type="ECO:0000256" key="8">
    <source>
        <dbReference type="ARBA" id="ARBA00051722"/>
    </source>
</evidence>
<keyword evidence="3 10" id="KW-0132">Cell division</keyword>
<dbReference type="CDD" id="cd01530">
    <property type="entry name" value="Cdc25"/>
    <property type="match status" value="1"/>
</dbReference>
<evidence type="ECO:0000256" key="10">
    <source>
        <dbReference type="RuleBase" id="RU368028"/>
    </source>
</evidence>
<dbReference type="GO" id="GO:0005634">
    <property type="term" value="C:nucleus"/>
    <property type="evidence" value="ECO:0007669"/>
    <property type="project" value="TreeGrafter"/>
</dbReference>
<comment type="function">
    <text evidence="10">Tyrosine protein phosphatase which functions as a dosage-dependent inducer of mitotic progression.</text>
</comment>
<dbReference type="InParanoid" id="A0A1Y1XXF4"/>
<evidence type="ECO:0000256" key="2">
    <source>
        <dbReference type="ARBA" id="ARBA00013064"/>
    </source>
</evidence>
<dbReference type="GO" id="GO:0004725">
    <property type="term" value="F:protein tyrosine phosphatase activity"/>
    <property type="evidence" value="ECO:0007669"/>
    <property type="project" value="UniProtKB-UniRule"/>
</dbReference>
<keyword evidence="7 10" id="KW-0131">Cell cycle</keyword>
<reference evidence="12 13" key="1">
    <citation type="submission" date="2016-07" db="EMBL/GenBank/DDBJ databases">
        <title>Pervasive Adenine N6-methylation of Active Genes in Fungi.</title>
        <authorList>
            <consortium name="DOE Joint Genome Institute"/>
            <person name="Mondo S.J."/>
            <person name="Dannebaum R.O."/>
            <person name="Kuo R.C."/>
            <person name="Labutti K."/>
            <person name="Haridas S."/>
            <person name="Kuo A."/>
            <person name="Salamov A."/>
            <person name="Ahrendt S.R."/>
            <person name="Lipzen A."/>
            <person name="Sullivan W."/>
            <person name="Andreopoulos W.B."/>
            <person name="Clum A."/>
            <person name="Lindquist E."/>
            <person name="Daum C."/>
            <person name="Ramamoorthy G.K."/>
            <person name="Gryganskyi A."/>
            <person name="Culley D."/>
            <person name="Magnuson J.K."/>
            <person name="James T.Y."/>
            <person name="O'Malley M.A."/>
            <person name="Stajich J.E."/>
            <person name="Spatafora J.W."/>
            <person name="Visel A."/>
            <person name="Grigoriev I.V."/>
        </authorList>
    </citation>
    <scope>NUCLEOTIDE SEQUENCE [LARGE SCALE GENOMIC DNA]</scope>
    <source>
        <strain evidence="12 13">CBS 931.73</strain>
    </source>
</reference>
<dbReference type="InterPro" id="IPR001763">
    <property type="entry name" value="Rhodanese-like_dom"/>
</dbReference>
<dbReference type="SMART" id="SM00450">
    <property type="entry name" value="RHOD"/>
    <property type="match status" value="1"/>
</dbReference>
<evidence type="ECO:0000256" key="9">
    <source>
        <dbReference type="ARBA" id="ARBA00067190"/>
    </source>
</evidence>
<dbReference type="EC" id="3.1.3.48" evidence="2 10"/>
<gene>
    <name evidence="12" type="ORF">K493DRAFT_288066</name>
</gene>
<dbReference type="GO" id="GO:0110032">
    <property type="term" value="P:positive regulation of G2/MI transition of meiotic cell cycle"/>
    <property type="evidence" value="ECO:0007669"/>
    <property type="project" value="TreeGrafter"/>
</dbReference>
<dbReference type="InterPro" id="IPR036873">
    <property type="entry name" value="Rhodanese-like_dom_sf"/>
</dbReference>
<organism evidence="12 13">
    <name type="scientific">Basidiobolus meristosporus CBS 931.73</name>
    <dbReference type="NCBI Taxonomy" id="1314790"/>
    <lineage>
        <taxon>Eukaryota</taxon>
        <taxon>Fungi</taxon>
        <taxon>Fungi incertae sedis</taxon>
        <taxon>Zoopagomycota</taxon>
        <taxon>Entomophthoromycotina</taxon>
        <taxon>Basidiobolomycetes</taxon>
        <taxon>Basidiobolales</taxon>
        <taxon>Basidiobolaceae</taxon>
        <taxon>Basidiobolus</taxon>
    </lineage>
</organism>
<accession>A0A1Y1XXF4</accession>
<evidence type="ECO:0000256" key="7">
    <source>
        <dbReference type="ARBA" id="ARBA00023306"/>
    </source>
</evidence>
<dbReference type="GO" id="GO:0051301">
    <property type="term" value="P:cell division"/>
    <property type="evidence" value="ECO:0007669"/>
    <property type="project" value="UniProtKB-UniRule"/>
</dbReference>
<evidence type="ECO:0000259" key="11">
    <source>
        <dbReference type="PROSITE" id="PS50206"/>
    </source>
</evidence>
<evidence type="ECO:0000256" key="4">
    <source>
        <dbReference type="ARBA" id="ARBA00022776"/>
    </source>
</evidence>
<keyword evidence="6 10" id="KW-0904">Protein phosphatase</keyword>
<evidence type="ECO:0000256" key="1">
    <source>
        <dbReference type="ARBA" id="ARBA00011065"/>
    </source>
</evidence>
<dbReference type="SUPFAM" id="SSF52821">
    <property type="entry name" value="Rhodanese/Cell cycle control phosphatase"/>
    <property type="match status" value="1"/>
</dbReference>
<dbReference type="GO" id="GO:0000086">
    <property type="term" value="P:G2/M transition of mitotic cell cycle"/>
    <property type="evidence" value="ECO:0007669"/>
    <property type="project" value="TreeGrafter"/>
</dbReference>